<keyword evidence="2" id="KW-0418">Kinase</keyword>
<evidence type="ECO:0000256" key="2">
    <source>
        <dbReference type="ARBA" id="ARBA00022777"/>
    </source>
</evidence>
<name>A0A2T4UM56_9ACTN</name>
<dbReference type="InterPro" id="IPR050482">
    <property type="entry name" value="Sensor_HK_TwoCompSys"/>
</dbReference>
<dbReference type="PROSITE" id="PS50109">
    <property type="entry name" value="HIS_KIN"/>
    <property type="match status" value="1"/>
</dbReference>
<evidence type="ECO:0000313" key="7">
    <source>
        <dbReference type="Proteomes" id="UP000240739"/>
    </source>
</evidence>
<dbReference type="PANTHER" id="PTHR24421">
    <property type="entry name" value="NITRATE/NITRITE SENSOR PROTEIN NARX-RELATED"/>
    <property type="match status" value="1"/>
</dbReference>
<evidence type="ECO:0000256" key="3">
    <source>
        <dbReference type="ARBA" id="ARBA00023012"/>
    </source>
</evidence>
<dbReference type="EMBL" id="PYYB01000001">
    <property type="protein sequence ID" value="PTL60337.1"/>
    <property type="molecule type" value="Genomic_DNA"/>
</dbReference>
<dbReference type="InterPro" id="IPR036890">
    <property type="entry name" value="HATPase_C_sf"/>
</dbReference>
<organism evidence="6 7">
    <name type="scientific">Paraconexibacter algicola</name>
    <dbReference type="NCBI Taxonomy" id="2133960"/>
    <lineage>
        <taxon>Bacteria</taxon>
        <taxon>Bacillati</taxon>
        <taxon>Actinomycetota</taxon>
        <taxon>Thermoleophilia</taxon>
        <taxon>Solirubrobacterales</taxon>
        <taxon>Paraconexibacteraceae</taxon>
        <taxon>Paraconexibacter</taxon>
    </lineage>
</organism>
<dbReference type="SMART" id="SM00387">
    <property type="entry name" value="HATPase_c"/>
    <property type="match status" value="1"/>
</dbReference>
<proteinExistence type="predicted"/>
<protein>
    <submittedName>
        <fullName evidence="6">ATPase</fullName>
    </submittedName>
</protein>
<keyword evidence="1" id="KW-0808">Transferase</keyword>
<feature type="transmembrane region" description="Helical" evidence="4">
    <location>
        <begin position="40"/>
        <end position="58"/>
    </location>
</feature>
<evidence type="ECO:0000259" key="5">
    <source>
        <dbReference type="PROSITE" id="PS50109"/>
    </source>
</evidence>
<feature type="transmembrane region" description="Helical" evidence="4">
    <location>
        <begin position="89"/>
        <end position="105"/>
    </location>
</feature>
<dbReference type="OrthoDB" id="5243952at2"/>
<dbReference type="InterPro" id="IPR003594">
    <property type="entry name" value="HATPase_dom"/>
</dbReference>
<reference evidence="6 7" key="1">
    <citation type="submission" date="2018-03" db="EMBL/GenBank/DDBJ databases">
        <title>Aquarubrobacter algicola gen. nov., sp. nov., a novel actinobacterium isolated from shallow eutrophic lake during the end of cyanobacterial harmful algal blooms.</title>
        <authorList>
            <person name="Chun S.J."/>
        </authorList>
    </citation>
    <scope>NUCLEOTIDE SEQUENCE [LARGE SCALE GENOMIC DNA]</scope>
    <source>
        <strain evidence="6 7">Seoho-28</strain>
    </source>
</reference>
<feature type="transmembrane region" description="Helical" evidence="4">
    <location>
        <begin position="112"/>
        <end position="128"/>
    </location>
</feature>
<evidence type="ECO:0000313" key="6">
    <source>
        <dbReference type="EMBL" id="PTL60337.1"/>
    </source>
</evidence>
<feature type="domain" description="Histidine kinase" evidence="5">
    <location>
        <begin position="199"/>
        <end position="384"/>
    </location>
</feature>
<dbReference type="Pfam" id="PF02518">
    <property type="entry name" value="HATPase_c"/>
    <property type="match status" value="1"/>
</dbReference>
<dbReference type="CDD" id="cd16917">
    <property type="entry name" value="HATPase_UhpB-NarQ-NarX-like"/>
    <property type="match status" value="1"/>
</dbReference>
<keyword evidence="3" id="KW-0902">Two-component regulatory system</keyword>
<gene>
    <name evidence="6" type="ORF">C7Y72_12165</name>
</gene>
<accession>A0A2T4UM56</accession>
<dbReference type="Proteomes" id="UP000240739">
    <property type="component" value="Unassembled WGS sequence"/>
</dbReference>
<comment type="caution">
    <text evidence="6">The sequence shown here is derived from an EMBL/GenBank/DDBJ whole genome shotgun (WGS) entry which is preliminary data.</text>
</comment>
<dbReference type="InterPro" id="IPR005467">
    <property type="entry name" value="His_kinase_dom"/>
</dbReference>
<dbReference type="SUPFAM" id="SSF55874">
    <property type="entry name" value="ATPase domain of HSP90 chaperone/DNA topoisomerase II/histidine kinase"/>
    <property type="match status" value="1"/>
</dbReference>
<feature type="transmembrane region" description="Helical" evidence="4">
    <location>
        <begin position="148"/>
        <end position="165"/>
    </location>
</feature>
<dbReference type="GO" id="GO:0000160">
    <property type="term" value="P:phosphorelay signal transduction system"/>
    <property type="evidence" value="ECO:0007669"/>
    <property type="project" value="UniProtKB-KW"/>
</dbReference>
<keyword evidence="4" id="KW-0472">Membrane</keyword>
<dbReference type="AlphaFoldDB" id="A0A2T4UM56"/>
<sequence>MTADRASEVRGIALLRLALVPVALLGTATAEPDATTGAYPWVMAAFALYALAGLVVVLARRGAAFTGTGQAFLDLVLLALVVYTSGGPASPLTYVFFVLPIAAALRLSPRLTAAWSGLAVLAYLAVTLPHPRTTLPGDWQLVAADSAALLWVAGAAVMLSVLVGLRQRALAELAATRRALVQQTLDAEARERRRLAEQLHDHAIQNVLLARQEVTDLARGVPGAQERLRAALDETDRQLRREVFQMHPLGLERAGLTAVLESLADEAAERGSFAATVTVAPEVERTGASELLVSAARELLGNAAKHAHATAVRVTVAPEGEDLALTVADDGRGIPDGRLESAVRDRHIGVAALIERVRAAGGELRIVTAEETGTTVQVRVPPGGPDAQAGRRRGG</sequence>
<evidence type="ECO:0000256" key="1">
    <source>
        <dbReference type="ARBA" id="ARBA00022679"/>
    </source>
</evidence>
<evidence type="ECO:0000256" key="4">
    <source>
        <dbReference type="SAM" id="Phobius"/>
    </source>
</evidence>
<dbReference type="Gene3D" id="3.30.565.10">
    <property type="entry name" value="Histidine kinase-like ATPase, C-terminal domain"/>
    <property type="match status" value="1"/>
</dbReference>
<keyword evidence="4" id="KW-1133">Transmembrane helix</keyword>
<dbReference type="GO" id="GO:0016301">
    <property type="term" value="F:kinase activity"/>
    <property type="evidence" value="ECO:0007669"/>
    <property type="project" value="UniProtKB-KW"/>
</dbReference>
<keyword evidence="4" id="KW-0812">Transmembrane</keyword>
<dbReference type="RefSeq" id="WP_107568982.1">
    <property type="nucleotide sequence ID" value="NZ_PYYB01000001.1"/>
</dbReference>
<keyword evidence="7" id="KW-1185">Reference proteome</keyword>